<feature type="region of interest" description="Disordered" evidence="1">
    <location>
        <begin position="153"/>
        <end position="195"/>
    </location>
</feature>
<protein>
    <submittedName>
        <fullName evidence="2">Uncharacterized protein</fullName>
    </submittedName>
</protein>
<reference evidence="2" key="1">
    <citation type="journal article" date="2015" name="Nature">
        <title>Complex archaea that bridge the gap between prokaryotes and eukaryotes.</title>
        <authorList>
            <person name="Spang A."/>
            <person name="Saw J.H."/>
            <person name="Jorgensen S.L."/>
            <person name="Zaremba-Niedzwiedzka K."/>
            <person name="Martijn J."/>
            <person name="Lind A.E."/>
            <person name="van Eijk R."/>
            <person name="Schleper C."/>
            <person name="Guy L."/>
            <person name="Ettema T.J."/>
        </authorList>
    </citation>
    <scope>NUCLEOTIDE SEQUENCE</scope>
</reference>
<organism evidence="2">
    <name type="scientific">marine sediment metagenome</name>
    <dbReference type="NCBI Taxonomy" id="412755"/>
    <lineage>
        <taxon>unclassified sequences</taxon>
        <taxon>metagenomes</taxon>
        <taxon>ecological metagenomes</taxon>
    </lineage>
</organism>
<sequence length="195" mass="21276">MKIFELFNEAPIPPGEIQGELLSGMMDAGSFSHVSWKQADTVVSEIPYTPLPMVPSNEVIVASSSWSSKDSIFGVIKFIQTNAHKKHSVSGPFKKASVFYWKGIVFVVVKVKEGTGYKYDIFAASDTISDQSKDEGIEEQSPKANAYALIGSGRWGKKDSPAHKKVRTPGTTYSKTSKKADWPATKHGARDGFVG</sequence>
<dbReference type="EMBL" id="LAZR01004395">
    <property type="protein sequence ID" value="KKN08983.1"/>
    <property type="molecule type" value="Genomic_DNA"/>
</dbReference>
<gene>
    <name evidence="2" type="ORF">LCGC14_1051040</name>
</gene>
<dbReference type="AlphaFoldDB" id="A0A0F9QUU3"/>
<proteinExistence type="predicted"/>
<evidence type="ECO:0000256" key="1">
    <source>
        <dbReference type="SAM" id="MobiDB-lite"/>
    </source>
</evidence>
<accession>A0A0F9QUU3</accession>
<evidence type="ECO:0000313" key="2">
    <source>
        <dbReference type="EMBL" id="KKN08983.1"/>
    </source>
</evidence>
<name>A0A0F9QUU3_9ZZZZ</name>
<comment type="caution">
    <text evidence="2">The sequence shown here is derived from an EMBL/GenBank/DDBJ whole genome shotgun (WGS) entry which is preliminary data.</text>
</comment>